<comment type="caution">
    <text evidence="2">The sequence shown here is derived from an EMBL/GenBank/DDBJ whole genome shotgun (WGS) entry which is preliminary data.</text>
</comment>
<evidence type="ECO:0000313" key="3">
    <source>
        <dbReference type="Proteomes" id="UP001620408"/>
    </source>
</evidence>
<dbReference type="SUPFAM" id="SSF47473">
    <property type="entry name" value="EF-hand"/>
    <property type="match status" value="1"/>
</dbReference>
<gene>
    <name evidence="2" type="ORF">ISS97_18990</name>
</gene>
<evidence type="ECO:0000313" key="2">
    <source>
        <dbReference type="EMBL" id="MFK2919357.1"/>
    </source>
</evidence>
<dbReference type="PROSITE" id="PS50222">
    <property type="entry name" value="EF_HAND_2"/>
    <property type="match status" value="1"/>
</dbReference>
<keyword evidence="3" id="KW-1185">Reference proteome</keyword>
<dbReference type="InterPro" id="IPR011992">
    <property type="entry name" value="EF-hand-dom_pair"/>
</dbReference>
<organism evidence="2 3">
    <name type="scientific">Dyella koreensis</name>
    <dbReference type="NCBI Taxonomy" id="311235"/>
    <lineage>
        <taxon>Bacteria</taxon>
        <taxon>Pseudomonadati</taxon>
        <taxon>Pseudomonadota</taxon>
        <taxon>Gammaproteobacteria</taxon>
        <taxon>Lysobacterales</taxon>
        <taxon>Rhodanobacteraceae</taxon>
        <taxon>Dyella</taxon>
    </lineage>
</organism>
<protein>
    <submittedName>
        <fullName evidence="2">EF-hand domain-containing protein</fullName>
    </submittedName>
</protein>
<sequence length="89" mass="9530">MWASAQAGVGRLASKLDVVSKNFDAADRDHDGLLTKDEAKAGNVPFIASHFDQIDREHRGKISKQDVAAYLQSRVRPAPAAASTAAKPD</sequence>
<name>A0ABW8KBP6_9GAMM</name>
<dbReference type="InterPro" id="IPR002048">
    <property type="entry name" value="EF_hand_dom"/>
</dbReference>
<feature type="domain" description="EF-hand" evidence="1">
    <location>
        <begin position="14"/>
        <end position="49"/>
    </location>
</feature>
<evidence type="ECO:0000259" key="1">
    <source>
        <dbReference type="PROSITE" id="PS50222"/>
    </source>
</evidence>
<dbReference type="Proteomes" id="UP001620408">
    <property type="component" value="Unassembled WGS sequence"/>
</dbReference>
<dbReference type="Gene3D" id="1.10.238.10">
    <property type="entry name" value="EF-hand"/>
    <property type="match status" value="1"/>
</dbReference>
<reference evidence="2 3" key="1">
    <citation type="submission" date="2020-10" db="EMBL/GenBank/DDBJ databases">
        <title>Phylogeny of dyella-like bacteria.</title>
        <authorList>
            <person name="Fu J."/>
        </authorList>
    </citation>
    <scope>NUCLEOTIDE SEQUENCE [LARGE SCALE GENOMIC DNA]</scope>
    <source>
        <strain evidence="2 3">BB4</strain>
    </source>
</reference>
<dbReference type="EMBL" id="JADIKD010000012">
    <property type="protein sequence ID" value="MFK2919357.1"/>
    <property type="molecule type" value="Genomic_DNA"/>
</dbReference>
<proteinExistence type="predicted"/>
<accession>A0ABW8KBP6</accession>